<feature type="non-terminal residue" evidence="2">
    <location>
        <position position="1"/>
    </location>
</feature>
<evidence type="ECO:0000256" key="1">
    <source>
        <dbReference type="SAM" id="MobiDB-lite"/>
    </source>
</evidence>
<name>A0ABN9RQ77_9DINO</name>
<organism evidence="2 3">
    <name type="scientific">Prorocentrum cordatum</name>
    <dbReference type="NCBI Taxonomy" id="2364126"/>
    <lineage>
        <taxon>Eukaryota</taxon>
        <taxon>Sar</taxon>
        <taxon>Alveolata</taxon>
        <taxon>Dinophyceae</taxon>
        <taxon>Prorocentrales</taxon>
        <taxon>Prorocentraceae</taxon>
        <taxon>Prorocentrum</taxon>
    </lineage>
</organism>
<reference evidence="2" key="1">
    <citation type="submission" date="2023-10" db="EMBL/GenBank/DDBJ databases">
        <authorList>
            <person name="Chen Y."/>
            <person name="Shah S."/>
            <person name="Dougan E. K."/>
            <person name="Thang M."/>
            <person name="Chan C."/>
        </authorList>
    </citation>
    <scope>NUCLEOTIDE SEQUENCE [LARGE SCALE GENOMIC DNA]</scope>
</reference>
<evidence type="ECO:0000313" key="3">
    <source>
        <dbReference type="Proteomes" id="UP001189429"/>
    </source>
</evidence>
<keyword evidence="3" id="KW-1185">Reference proteome</keyword>
<feature type="non-terminal residue" evidence="2">
    <location>
        <position position="451"/>
    </location>
</feature>
<sequence length="451" mass="47753">RYGLPSATAPAGGRRPNPSRRLGAAGEPPADAPSAAAGAAEPEGERPEGWVPLLPRFASRARALPSAGGALCVDLLLAAGACPGRSVRLVAEVPPAYRWESRTRSAADGQSSLALSGCTAQMSASQVASLSEVTFQVVHDDLADRLGSNQTERANFQQGLDSLAPQGQNLTAEGIDRELAARAAVDLMADLVRMLSPVLQSESVDVRDVLLAEIPGPTGDSRSTWTFGSLVAGIQYRPLDGAPEEGAASARRPGGPSVPAIAVLAEAAASSGDGLAEEEDWGDGGPDGEGRRLFINLSMLYGMEIGMKSNGILIGKAWIFNAMDVMKGLLLGVALASARGADWLWDTTMEWVQEHIPGDNWHVRSVGAMFQGLSIQDMTDITEMLDLDVCGLINSVLLFYELDPHPCWHFWAAGIILLGYNDLPQGAFEDHDSTFEGRPLMTRDPEAQGME</sequence>
<dbReference type="EMBL" id="CAUYUJ010007558">
    <property type="protein sequence ID" value="CAK0821172.1"/>
    <property type="molecule type" value="Genomic_DNA"/>
</dbReference>
<feature type="compositionally biased region" description="Low complexity" evidence="1">
    <location>
        <begin position="23"/>
        <end position="41"/>
    </location>
</feature>
<gene>
    <name evidence="2" type="ORF">PCOR1329_LOCUS22570</name>
</gene>
<proteinExistence type="predicted"/>
<dbReference type="Proteomes" id="UP001189429">
    <property type="component" value="Unassembled WGS sequence"/>
</dbReference>
<accession>A0ABN9RQ77</accession>
<protein>
    <submittedName>
        <fullName evidence="2">Uncharacterized protein</fullName>
    </submittedName>
</protein>
<feature type="region of interest" description="Disordered" evidence="1">
    <location>
        <begin position="1"/>
        <end position="48"/>
    </location>
</feature>
<evidence type="ECO:0000313" key="2">
    <source>
        <dbReference type="EMBL" id="CAK0821172.1"/>
    </source>
</evidence>
<comment type="caution">
    <text evidence="2">The sequence shown here is derived from an EMBL/GenBank/DDBJ whole genome shotgun (WGS) entry which is preliminary data.</text>
</comment>